<dbReference type="Pfam" id="PF16178">
    <property type="entry name" value="Anoct_dimer"/>
    <property type="match status" value="1"/>
</dbReference>
<keyword evidence="3" id="KW-1185">Reference proteome</keyword>
<feature type="non-terminal residue" evidence="2">
    <location>
        <position position="1"/>
    </location>
</feature>
<sequence length="110" mass="12992">APIPTFGRKLWENTIRLVRKTFVLFHYDETALPPITRSYSCPYSANREYLFNIPENKDDFFNNTIRSWIVDYILRRKPFAVSTDNSFAFGEVDSLLKQTNIFLTLYLSKL</sequence>
<evidence type="ECO:0000259" key="1">
    <source>
        <dbReference type="Pfam" id="PF16178"/>
    </source>
</evidence>
<name>A0AAV2HMK9_LYMST</name>
<comment type="caution">
    <text evidence="2">The sequence shown here is derived from an EMBL/GenBank/DDBJ whole genome shotgun (WGS) entry which is preliminary data.</text>
</comment>
<dbReference type="GO" id="GO:0046983">
    <property type="term" value="F:protein dimerization activity"/>
    <property type="evidence" value="ECO:0007669"/>
    <property type="project" value="InterPro"/>
</dbReference>
<gene>
    <name evidence="2" type="ORF">GSLYS_00009251001</name>
</gene>
<dbReference type="InterPro" id="IPR032394">
    <property type="entry name" value="Anoct_dimer"/>
</dbReference>
<organism evidence="2 3">
    <name type="scientific">Lymnaea stagnalis</name>
    <name type="common">Great pond snail</name>
    <name type="synonym">Helix stagnalis</name>
    <dbReference type="NCBI Taxonomy" id="6523"/>
    <lineage>
        <taxon>Eukaryota</taxon>
        <taxon>Metazoa</taxon>
        <taxon>Spiralia</taxon>
        <taxon>Lophotrochozoa</taxon>
        <taxon>Mollusca</taxon>
        <taxon>Gastropoda</taxon>
        <taxon>Heterobranchia</taxon>
        <taxon>Euthyneura</taxon>
        <taxon>Panpulmonata</taxon>
        <taxon>Hygrophila</taxon>
        <taxon>Lymnaeoidea</taxon>
        <taxon>Lymnaeidae</taxon>
        <taxon>Lymnaea</taxon>
    </lineage>
</organism>
<evidence type="ECO:0000313" key="2">
    <source>
        <dbReference type="EMBL" id="CAL1535291.1"/>
    </source>
</evidence>
<protein>
    <recommendedName>
        <fullName evidence="1">Anoctamin dimerisation domain-containing protein</fullName>
    </recommendedName>
</protein>
<dbReference type="AlphaFoldDB" id="A0AAV2HMK9"/>
<evidence type="ECO:0000313" key="3">
    <source>
        <dbReference type="Proteomes" id="UP001497497"/>
    </source>
</evidence>
<dbReference type="Proteomes" id="UP001497497">
    <property type="component" value="Unassembled WGS sequence"/>
</dbReference>
<feature type="domain" description="Anoctamin dimerisation" evidence="1">
    <location>
        <begin position="10"/>
        <end position="103"/>
    </location>
</feature>
<proteinExistence type="predicted"/>
<dbReference type="EMBL" id="CAXITT010000197">
    <property type="protein sequence ID" value="CAL1535291.1"/>
    <property type="molecule type" value="Genomic_DNA"/>
</dbReference>
<accession>A0AAV2HMK9</accession>
<reference evidence="2 3" key="1">
    <citation type="submission" date="2024-04" db="EMBL/GenBank/DDBJ databases">
        <authorList>
            <consortium name="Genoscope - CEA"/>
            <person name="William W."/>
        </authorList>
    </citation>
    <scope>NUCLEOTIDE SEQUENCE [LARGE SCALE GENOMIC DNA]</scope>
</reference>